<feature type="compositionally biased region" description="Acidic residues" evidence="1">
    <location>
        <begin position="1101"/>
        <end position="1112"/>
    </location>
</feature>
<feature type="compositionally biased region" description="Low complexity" evidence="1">
    <location>
        <begin position="1"/>
        <end position="17"/>
    </location>
</feature>
<name>A0A066VRU6_TILAU</name>
<protein>
    <submittedName>
        <fullName evidence="2">Uncharacterized protein</fullName>
    </submittedName>
</protein>
<feature type="compositionally biased region" description="Pro residues" evidence="1">
    <location>
        <begin position="685"/>
        <end position="694"/>
    </location>
</feature>
<feature type="compositionally biased region" description="Pro residues" evidence="1">
    <location>
        <begin position="580"/>
        <end position="592"/>
    </location>
</feature>
<sequence length="1135" mass="119819">MSSSSPPTQASSFSASSHHIHRAPRLESSHHSACKETHSTTTSSAADAAALGPLHTHTHPLRARSSSDVSRSRCRPRSSSCSSRRRRSLSQSSSSSSSGSDSDSGQGTRISSTTGRQSLSTTFSQTTATDGDPSLLLQLQLQLQHQQQQRQIQQQIAYLQRSTSAVGAGLRPPGARGLAFGIVETGSGAVSAARAFSPLANQRSPSSLGSGSVLNHHAHTHPSPALPIRAGAQQQQQQQSPPQQQQQQQQQQQRAMPSSTHTPFFSGPSTPFHAAATTDGNLRPAYLDESGLSPEEYSAYVPALLQLKESPSGVDGLYDEQDALRFLREQCGIELRDEAMIMALFERTPLGIKTGHFFAWMRLASWAQQGQIPCKSLLFTQTIPTRTIATRKASGCTRERPSNVGQPPPPMISVSNSLGDIRSEALDTLVSPPPPPEGSMHAYTRAQTQHPPSAMAPFASPPPPASLSQPVTRQSHRHASNSHSHQQQQLASPPPPAVPSSSAKPHPMAISGAGRLSLPPPRSETASKPMPPLPPGALAEAKASSSNPFRDQAPQAVPARPPYVVLQAHPYVLHHAAPALPTPAPPQPPKPGQLPIDALLGFNPAPNPFKQSKPRIVRPTPVVASAAAPVPNPFRTPVPRDRGDSGASSRSPSASVLDGPSAAAAGGSQWGGDIQPRLSTVLDRLPPPLPPRAPISPLIQAGLNAASEVQRAKQALPPKTYTTIQRSSTVAAKPSKASRREAAPRLLTGQVAPPEVIAPLALAAQQQFEQLYGLGSVSASQAGGSGHIKRKSLGGGSSTHGQRRSVSEAATTLVRRTSEEDEVKSIKSRTGHVRTSSSVTNRTATRSPDVYEPPTGRRLSKLNNDVDGADTQATRASKGNIPSWLQEQDEIQRSCARDNQPSPIPEDIPLELDSPSDEMSENAMSAASIERPSNPFNQRNEHTAAPPPASLNDHRPLGRSKTLNNKNPPPAPPRRRLESFPSSGTVQIRKATVVADVEAQGASSLRRVSSKNSTPRAVDRPPPIEEEVTGVGSADKSARQFEGNTAATSPASPANAPAAAPDSNPPRPKSITLHSRPPSASHSAIVAQQNGAHGNGAHDDGEADDGDTDAYEDITNGHGRNGVLSDDGDTNSIDE</sequence>
<feature type="region of interest" description="Disordered" evidence="1">
    <location>
        <begin position="390"/>
        <end position="561"/>
    </location>
</feature>
<feature type="compositionally biased region" description="Low complexity" evidence="1">
    <location>
        <begin position="617"/>
        <end position="629"/>
    </location>
</feature>
<feature type="compositionally biased region" description="Polar residues" evidence="1">
    <location>
        <begin position="1001"/>
        <end position="1015"/>
    </location>
</feature>
<keyword evidence="3" id="KW-1185">Reference proteome</keyword>
<feature type="region of interest" description="Disordered" evidence="1">
    <location>
        <begin position="1"/>
        <end position="129"/>
    </location>
</feature>
<dbReference type="RefSeq" id="XP_013242225.1">
    <property type="nucleotide sequence ID" value="XM_013386771.1"/>
</dbReference>
<evidence type="ECO:0000313" key="2">
    <source>
        <dbReference type="EMBL" id="KDN42988.1"/>
    </source>
</evidence>
<comment type="caution">
    <text evidence="2">The sequence shown here is derived from an EMBL/GenBank/DDBJ whole genome shotgun (WGS) entry which is preliminary data.</text>
</comment>
<accession>A0A066VRU6</accession>
<evidence type="ECO:0000313" key="3">
    <source>
        <dbReference type="Proteomes" id="UP000027361"/>
    </source>
</evidence>
<feature type="region of interest" description="Disordered" evidence="1">
    <location>
        <begin position="201"/>
        <end position="277"/>
    </location>
</feature>
<feature type="compositionally biased region" description="Acidic residues" evidence="1">
    <location>
        <begin position="1126"/>
        <end position="1135"/>
    </location>
</feature>
<dbReference type="InParanoid" id="A0A066VRU6"/>
<feature type="compositionally biased region" description="Polar residues" evidence="1">
    <location>
        <begin position="105"/>
        <end position="129"/>
    </location>
</feature>
<feature type="compositionally biased region" description="Low complexity" evidence="1">
    <location>
        <begin position="481"/>
        <end position="491"/>
    </location>
</feature>
<feature type="compositionally biased region" description="Polar residues" evidence="1">
    <location>
        <begin position="833"/>
        <end position="846"/>
    </location>
</feature>
<dbReference type="STRING" id="1037660.A0A066VRU6"/>
<feature type="compositionally biased region" description="Low complexity" evidence="1">
    <location>
        <begin position="1044"/>
        <end position="1062"/>
    </location>
</feature>
<feature type="compositionally biased region" description="Low complexity" evidence="1">
    <location>
        <begin position="39"/>
        <end position="50"/>
    </location>
</feature>
<feature type="compositionally biased region" description="Acidic residues" evidence="1">
    <location>
        <begin position="908"/>
        <end position="920"/>
    </location>
</feature>
<feature type="compositionally biased region" description="Polar residues" evidence="1">
    <location>
        <begin position="201"/>
        <end position="213"/>
    </location>
</feature>
<feature type="region of interest" description="Disordered" evidence="1">
    <location>
        <begin position="709"/>
        <end position="747"/>
    </location>
</feature>
<dbReference type="HOGENOM" id="CLU_278506_0_0_1"/>
<evidence type="ECO:0000256" key="1">
    <source>
        <dbReference type="SAM" id="MobiDB-lite"/>
    </source>
</evidence>
<feature type="compositionally biased region" description="Polar residues" evidence="1">
    <location>
        <begin position="720"/>
        <end position="730"/>
    </location>
</feature>
<dbReference type="OrthoDB" id="2553626at2759"/>
<dbReference type="OMA" id="EMSENAM"/>
<feature type="compositionally biased region" description="Low complexity" evidence="1">
    <location>
        <begin position="233"/>
        <end position="253"/>
    </location>
</feature>
<dbReference type="Proteomes" id="UP000027361">
    <property type="component" value="Unassembled WGS sequence"/>
</dbReference>
<feature type="compositionally biased region" description="Low complexity" evidence="1">
    <location>
        <begin position="89"/>
        <end position="104"/>
    </location>
</feature>
<feature type="region of interest" description="Disordered" evidence="1">
    <location>
        <begin position="577"/>
        <end position="696"/>
    </location>
</feature>
<gene>
    <name evidence="2" type="ORF">K437DRAFT_155396</name>
</gene>
<proteinExistence type="predicted"/>
<organism evidence="2 3">
    <name type="scientific">Tilletiaria anomala (strain ATCC 24038 / CBS 436.72 / UBC 951)</name>
    <dbReference type="NCBI Taxonomy" id="1037660"/>
    <lineage>
        <taxon>Eukaryota</taxon>
        <taxon>Fungi</taxon>
        <taxon>Dikarya</taxon>
        <taxon>Basidiomycota</taxon>
        <taxon>Ustilaginomycotina</taxon>
        <taxon>Exobasidiomycetes</taxon>
        <taxon>Georgefischeriales</taxon>
        <taxon>Tilletiariaceae</taxon>
        <taxon>Tilletiaria</taxon>
    </lineage>
</organism>
<dbReference type="AlphaFoldDB" id="A0A066VRU6"/>
<dbReference type="GeneID" id="25261688"/>
<reference evidence="2 3" key="1">
    <citation type="submission" date="2014-05" db="EMBL/GenBank/DDBJ databases">
        <title>Draft genome sequence of a rare smut relative, Tilletiaria anomala UBC 951.</title>
        <authorList>
            <consortium name="DOE Joint Genome Institute"/>
            <person name="Toome M."/>
            <person name="Kuo A."/>
            <person name="Henrissat B."/>
            <person name="Lipzen A."/>
            <person name="Tritt A."/>
            <person name="Yoshinaga Y."/>
            <person name="Zane M."/>
            <person name="Barry K."/>
            <person name="Grigoriev I.V."/>
            <person name="Spatafora J.W."/>
            <person name="Aimea M.C."/>
        </authorList>
    </citation>
    <scope>NUCLEOTIDE SEQUENCE [LARGE SCALE GENOMIC DNA]</scope>
    <source>
        <strain evidence="2 3">UBC 951</strain>
    </source>
</reference>
<feature type="compositionally biased region" description="Basic and acidic residues" evidence="1">
    <location>
        <begin position="24"/>
        <end position="38"/>
    </location>
</feature>
<feature type="compositionally biased region" description="Polar residues" evidence="1">
    <location>
        <begin position="1078"/>
        <end position="1089"/>
    </location>
</feature>
<feature type="region of interest" description="Disordered" evidence="1">
    <location>
        <begin position="779"/>
        <end position="1135"/>
    </location>
</feature>
<dbReference type="EMBL" id="JMSN01000065">
    <property type="protein sequence ID" value="KDN42988.1"/>
    <property type="molecule type" value="Genomic_DNA"/>
</dbReference>
<feature type="compositionally biased region" description="Low complexity" evidence="1">
    <location>
        <begin position="645"/>
        <end position="667"/>
    </location>
</feature>
<feature type="compositionally biased region" description="Polar residues" evidence="1">
    <location>
        <begin position="254"/>
        <end position="269"/>
    </location>
</feature>